<dbReference type="InterPro" id="IPR013249">
    <property type="entry name" value="RNA_pol_sigma70_r4_t2"/>
</dbReference>
<dbReference type="InterPro" id="IPR036388">
    <property type="entry name" value="WH-like_DNA-bd_sf"/>
</dbReference>
<feature type="domain" description="RNA polymerase sigma factor 70 region 4 type 2" evidence="6">
    <location>
        <begin position="104"/>
        <end position="152"/>
    </location>
</feature>
<dbReference type="InterPro" id="IPR013325">
    <property type="entry name" value="RNA_pol_sigma_r2"/>
</dbReference>
<dbReference type="RefSeq" id="WP_307206779.1">
    <property type="nucleotide sequence ID" value="NZ_JAUSSU010000010.1"/>
</dbReference>
<organism evidence="7 8">
    <name type="scientific">Paenibacillus harenae</name>
    <dbReference type="NCBI Taxonomy" id="306543"/>
    <lineage>
        <taxon>Bacteria</taxon>
        <taxon>Bacillati</taxon>
        <taxon>Bacillota</taxon>
        <taxon>Bacilli</taxon>
        <taxon>Bacillales</taxon>
        <taxon>Paenibacillaceae</taxon>
        <taxon>Paenibacillus</taxon>
    </lineage>
</organism>
<dbReference type="PANTHER" id="PTHR43133">
    <property type="entry name" value="RNA POLYMERASE ECF-TYPE SIGMA FACTO"/>
    <property type="match status" value="1"/>
</dbReference>
<evidence type="ECO:0000313" key="8">
    <source>
        <dbReference type="Proteomes" id="UP001229346"/>
    </source>
</evidence>
<keyword evidence="3" id="KW-0731">Sigma factor</keyword>
<evidence type="ECO:0000256" key="2">
    <source>
        <dbReference type="ARBA" id="ARBA00023015"/>
    </source>
</evidence>
<keyword evidence="2" id="KW-0805">Transcription regulation</keyword>
<keyword evidence="8" id="KW-1185">Reference proteome</keyword>
<keyword evidence="4" id="KW-0804">Transcription</keyword>
<sequence length="174" mass="20336">MRTDAELFETYKRLVYRICFGMMQNKADAEDLCQETFVKALREDRSDVMHEKSWLIRIAINLCNNQLKRNSKGRYKELVAYVMSRTVHTEGVEQRFERKERAMEIDDYYAALPVKIRSVMTLKYVSELSVQEIAHTLGIPVGTVKSRLNKGLNVLRKRLDKENRVAVKGEECLD</sequence>
<protein>
    <submittedName>
        <fullName evidence="7">RNA polymerase sigma-70 factor (ECF subfamily)</fullName>
    </submittedName>
</protein>
<comment type="caution">
    <text evidence="7">The sequence shown here is derived from an EMBL/GenBank/DDBJ whole genome shotgun (WGS) entry which is preliminary data.</text>
</comment>
<dbReference type="Pfam" id="PF08281">
    <property type="entry name" value="Sigma70_r4_2"/>
    <property type="match status" value="1"/>
</dbReference>
<evidence type="ECO:0000256" key="4">
    <source>
        <dbReference type="ARBA" id="ARBA00023163"/>
    </source>
</evidence>
<proteinExistence type="inferred from homology"/>
<gene>
    <name evidence="7" type="ORF">J2T15_004736</name>
</gene>
<evidence type="ECO:0000259" key="6">
    <source>
        <dbReference type="Pfam" id="PF08281"/>
    </source>
</evidence>
<dbReference type="Gene3D" id="1.10.10.10">
    <property type="entry name" value="Winged helix-like DNA-binding domain superfamily/Winged helix DNA-binding domain"/>
    <property type="match status" value="1"/>
</dbReference>
<accession>A0ABT9U6U5</accession>
<dbReference type="InterPro" id="IPR013324">
    <property type="entry name" value="RNA_pol_sigma_r3/r4-like"/>
</dbReference>
<dbReference type="PANTHER" id="PTHR43133:SF60">
    <property type="entry name" value="RNA POLYMERASE SIGMA FACTOR SIGV"/>
    <property type="match status" value="1"/>
</dbReference>
<dbReference type="EMBL" id="JAUSSU010000010">
    <property type="protein sequence ID" value="MDQ0115278.1"/>
    <property type="molecule type" value="Genomic_DNA"/>
</dbReference>
<name>A0ABT9U6U5_PAEHA</name>
<evidence type="ECO:0000313" key="7">
    <source>
        <dbReference type="EMBL" id="MDQ0115278.1"/>
    </source>
</evidence>
<feature type="domain" description="RNA polymerase sigma-70 region 2" evidence="5">
    <location>
        <begin position="7"/>
        <end position="71"/>
    </location>
</feature>
<dbReference type="InterPro" id="IPR007627">
    <property type="entry name" value="RNA_pol_sigma70_r2"/>
</dbReference>
<reference evidence="7 8" key="1">
    <citation type="submission" date="2023-07" db="EMBL/GenBank/DDBJ databases">
        <title>Sorghum-associated microbial communities from plants grown in Nebraska, USA.</title>
        <authorList>
            <person name="Schachtman D."/>
        </authorList>
    </citation>
    <scope>NUCLEOTIDE SEQUENCE [LARGE SCALE GENOMIC DNA]</scope>
    <source>
        <strain evidence="7 8">CC482</strain>
    </source>
</reference>
<dbReference type="Gene3D" id="1.10.1740.10">
    <property type="match status" value="1"/>
</dbReference>
<dbReference type="CDD" id="cd06171">
    <property type="entry name" value="Sigma70_r4"/>
    <property type="match status" value="1"/>
</dbReference>
<dbReference type="Proteomes" id="UP001229346">
    <property type="component" value="Unassembled WGS sequence"/>
</dbReference>
<comment type="similarity">
    <text evidence="1">Belongs to the sigma-70 factor family. ECF subfamily.</text>
</comment>
<dbReference type="Pfam" id="PF04542">
    <property type="entry name" value="Sigma70_r2"/>
    <property type="match status" value="1"/>
</dbReference>
<dbReference type="SUPFAM" id="SSF88659">
    <property type="entry name" value="Sigma3 and sigma4 domains of RNA polymerase sigma factors"/>
    <property type="match status" value="1"/>
</dbReference>
<dbReference type="InterPro" id="IPR039425">
    <property type="entry name" value="RNA_pol_sigma-70-like"/>
</dbReference>
<dbReference type="NCBIfam" id="TIGR02937">
    <property type="entry name" value="sigma70-ECF"/>
    <property type="match status" value="1"/>
</dbReference>
<dbReference type="InterPro" id="IPR014284">
    <property type="entry name" value="RNA_pol_sigma-70_dom"/>
</dbReference>
<dbReference type="SUPFAM" id="SSF88946">
    <property type="entry name" value="Sigma2 domain of RNA polymerase sigma factors"/>
    <property type="match status" value="1"/>
</dbReference>
<evidence type="ECO:0000256" key="1">
    <source>
        <dbReference type="ARBA" id="ARBA00010641"/>
    </source>
</evidence>
<evidence type="ECO:0000259" key="5">
    <source>
        <dbReference type="Pfam" id="PF04542"/>
    </source>
</evidence>
<evidence type="ECO:0000256" key="3">
    <source>
        <dbReference type="ARBA" id="ARBA00023082"/>
    </source>
</evidence>